<dbReference type="Proteomes" id="UP000318447">
    <property type="component" value="Unassembled WGS sequence"/>
</dbReference>
<dbReference type="InterPro" id="IPR056152">
    <property type="entry name" value="Beta-prop_IFT122_2nd"/>
</dbReference>
<keyword evidence="4" id="KW-0677">Repeat</keyword>
<dbReference type="PANTHER" id="PTHR12764">
    <property type="entry name" value="WD REPEAT DOMAIN-RELATED"/>
    <property type="match status" value="1"/>
</dbReference>
<evidence type="ECO:0000259" key="12">
    <source>
        <dbReference type="Pfam" id="PF25295"/>
    </source>
</evidence>
<dbReference type="FunFam" id="1.10.10.10:FF:000539">
    <property type="entry name" value="40S ribosomal protein S10, putative"/>
    <property type="match status" value="2"/>
</dbReference>
<evidence type="ECO:0000256" key="4">
    <source>
        <dbReference type="ARBA" id="ARBA00022737"/>
    </source>
</evidence>
<feature type="domain" description="IFT122 first beta-propeller" evidence="11">
    <location>
        <begin position="233"/>
        <end position="400"/>
    </location>
</feature>
<dbReference type="Pfam" id="PF23377">
    <property type="entry name" value="Beta-prop_IFT122_2nd"/>
    <property type="match status" value="1"/>
</dbReference>
<sequence>MSTYVPKPSRDNVYRFFFTEGVIACKKDRMGTWTGTLGGNTFTVPCIQVMQLMRSLKSRNLIKEQYAWRHYYWTLNDEGIAYMRSYLHLAPSAMPNTQKPSSVNFEKPSRDNVYRFFFTEGVIACKKDRMGTWTGTLGGNTFTVPCIQVMQLMRSLKSRNLIKEQYAWRHYYWTLNDEGIAYMRSYLHLAPSAMPNTQKPSSVNFEKSPSRHVYGAVRWSETADAVNGIRPPINSLCYSPSGDYVVASCGVRVLVYAASTGTLLHSLKGHQNTIYCVDYASDGKCFASGGADRTVIVWSNKGEGIVKYQHKESIQALAHNPSSSHLASVSSTDWGIWSPDQLKVSKYSLPSKGLCAAWTPSGKTLAIGLLNGIIMLIDKTSDETVLIRRPAPVWTLAFTPLRDKGIDVLAVGSWDQRLSFYNLSGTPVGRERELDFDPCSLSYFNDGEYMLLSGSDHKVTLFTSDGNRLIQVAGADDWIWSARQRPRHKQLCYGTNDGTDMTNLVVHQLLLDRKMVIPCNEYVHKIATFLDRLAVQLQERVIVFEFFYDEERNMRYQDIAQVRRRLECSLLCVTTNAIVVCNDRRITMYDFQGNKRREWSMESAVQFMKVAGGMEGREILLVGLTGGQVMKVFVDNPFPTLLHKGSAPVKSADFSSSRSRLAVIDSCNTLQVLRLGEKNELLFSEDNVTAAAFNVDLEDSIAFTTGDNTLHIKTGSLPAYQQAVRGLVVGFKANRVFNLHYSNVMVVDVPHAHALYKYVEMRDLDRAYDVACLGVAEADWKMLGLHAMSQLRLDIARKAFTHIQDVKLVELLKSLELRRRQSRVEDGVPPTARNGSAVSATVVATTDKGGAGPGGESTAARAAAKDSVLYGSILAFQGKYHDAARQFMKAGCELKAVEMYCDLKMWDNAKKICTNEKVLKDLIRQQARWAEDSQNFIEAASLYESCGDYAKAIGMMGQAGQVEKLMKMCRSLPKSEVTLITECANFFRKHNAIPFAIEAYEKVQDHQALIGIYVARGDWRNAFTILEKAPTLAREVYVPWASWLADNDKFDEALEAFRAAKWPKEAMRLMETLATNSVTCRKFRDAAFYYIHLAEEYGRFEDGEKPTDVEKAARIRRSKECVRRADIYYAFSSVYAHTTQPLPYNELSLFRAAKYLFGMCAECAIPMNVGKGAILYTLSRIANRLEMVRTARAVFEKLQGVILPVSMMEQVDIETLIVRSKPVKDREELLDRCFRCNQLLAQLPMAGDRCPNCFHQCVRSFVNFECLPLVEFILADDLADEEAERIIVSGIGRRKSADDEHNNGQSDASDAKALLKAKEWQSDSGANVISFDDGNIDYEIDQQLVAMGRSKAAANKGNDPFFTQLQYVLRPGRPTAAYQPFVASADILKGFRRDEVFIVRPRYGTLPVPNRYYRLMRSDVNVCLCSGCQHFFIAEDYEAECTKGSGCPLCRYRPGKQVSRSMKQILFDMDAAAAVTTTSSTPWSFVMMVRRRHVAQPRRCWLGILLIFSILLVSAEGVRLETGTFLMDEDVEWPWLPQLDLPLPPDFMSGQRILSTPEQWMVLAHVGAPFRVVTDTKMDLMRLLEVVKFMLPADAGVCPRYSTTRRIVHYWFHPEQLSLLFGEERWSALQRLQRPAAWSLVLKDDAGPAVRAAERFIAKLQALDPPGQITLISRRQSSSLRTTRVSLADFKVLSRLTRMTNTIEYRLTHLTVDAEAPLHRMQIQRLLRAKLRYHEHIKAFDEAVAEAQRDLHVSLQELLKSEQAAYADHVHFKRSYQRFLVERQSRLRAEKGVKDAADGSDGESSMGRDAGSRRTAATSIHRAAGTSLPSPLDGSRDVSCRKVLAAWSTLRAAGVCHEAEIRVAQLRRLHSRHRCKEPLPELMVASSLVRGEAGLSPAAAHVWRDGVAEMKAQRRKSGASPTPAQVFAILYGVWEEAKAATQAAGHAREATSAAGVVTTAVAVNEAFNASAFAAFVEHLVQSGDALSAAPNSRLPRWIRAELHYTLALLQLIRPKTRPSEKHPATVSSSVRAVVHLHESLSAGSHHAAGALATLREHGIFARQQSKAAMMLLLQSMEQAPTHLWRELLLRGSPCRSHEAARAASARADPSRLLRFEQFYAVDHTFSEVDDPFMTRQSIATLIAVTSENIHTGDEEPEMEDVYREAEVGRGDDEYEGRLTARLNRRLLKASMLFSGFKGVQRDAREAQCELLVILRRLGYVCDLDLRRFYTSGVPSHVPDSPPASSAAPMTIIGVPLPDSCAEHETELVDVMSNSRHTLLSCPNGVPFPPRRSRRQLDVPNSEALFELLLQTLLALSYVQLIHRHRYDMSHLYASLALEMSLRVPRATVERCAQAANMSAFVEAHHHPGDSNGSWARSFLEAVNRVADSDSEVAWAAEVLLDQLQSIKNAPSQARGDGAALGHRVQRVLRRFASVADSPFVSTESLLLIGTSRWAARGPLSGAAAEVAAFEKDLAEWTMEPFSLFHRLLQKRPRSSSAAATQQTPHPSHSGAVPGSSMGVSLSTTVVDVHALFLVCLAAMKRWRSDFPLVHTLDATTYSARRTDPFVLSSFLLRARDTATGAPLISIEKLRDVAYAASPHFLGESPQLLPLVDDTVDSYAARLLRFAARHIHALEPCVELLRSGGYGVRRTDAGGAASAGMRMSGHWGSSLDDGPPRKSRLQTLRKVKQHTMENADLQPLLYAADVHDYMNKSRWTSVATVLSAVYKAVLYPFTTTAAEALIADMEAQMQLVTPEEHGAELSSRRKAGTEESPSQETAKGTARSAGTGVSAFVDAFAKDAALREFFIAGQLLTVALESGMPEGFSLVLLEAADRGNRYLRPIAEHLAESVFGRMAPSVWTEHHLTAQWQREEEELVGEGPLFVLDTRTPFRYASVEARQELFARVSRWNAAKAQQGDIGEVYGARERQRTRVSQALDQLLWCAGFLTRRVYRDTHRVYPYAYEGSVFPASDLECVADMNRLLRSQRPAAETSASVVTEREPAWTLAEWRHAQKNGTALLRDLSERLGYVYDTVEGAPARRFPLSAADFSRNVTVEEHALLLAERNQDYPSRFARVSTQLVEPWNRLSKDYSEQVVAYGEGFYYNQRLHRISGYRWGAILHIWWLRVRNMWPW</sequence>
<dbReference type="VEuPathDB" id="TriTrypDB:LdCL_360015700"/>
<name>A0A504XQ23_LEIDO</name>
<evidence type="ECO:0000259" key="10">
    <source>
        <dbReference type="Pfam" id="PF23377"/>
    </source>
</evidence>
<dbReference type="Pfam" id="PF25295">
    <property type="entry name" value="TPR_IFT122"/>
    <property type="match status" value="1"/>
</dbReference>
<dbReference type="GO" id="GO:0035721">
    <property type="term" value="P:intraciliary retrograde transport"/>
    <property type="evidence" value="ECO:0007669"/>
    <property type="project" value="TreeGrafter"/>
</dbReference>
<dbReference type="Gene3D" id="1.10.10.10">
    <property type="entry name" value="Winged helix-like DNA-binding domain superfamily/Winged helix DNA-binding domain"/>
    <property type="match status" value="2"/>
</dbReference>
<dbReference type="InterPro" id="IPR005326">
    <property type="entry name" value="Plectin_eS10_N"/>
</dbReference>
<dbReference type="InterPro" id="IPR001680">
    <property type="entry name" value="WD40_rpt"/>
</dbReference>
<feature type="repeat" description="WD" evidence="7">
    <location>
        <begin position="267"/>
        <end position="299"/>
    </location>
</feature>
<dbReference type="PANTHER" id="PTHR12764:SF4">
    <property type="entry name" value="INTRAFLAGELLAR TRANSPORT PROTEIN 122 HOMOLOG"/>
    <property type="match status" value="1"/>
</dbReference>
<dbReference type="Pfam" id="PF23381">
    <property type="entry name" value="Beta-prop_IFT122_1st"/>
    <property type="match status" value="2"/>
</dbReference>
<evidence type="ECO:0000256" key="5">
    <source>
        <dbReference type="ARBA" id="ARBA00023069"/>
    </source>
</evidence>
<keyword evidence="3 7" id="KW-0853">WD repeat</keyword>
<reference evidence="14" key="1">
    <citation type="submission" date="2019-02" db="EMBL/GenBank/DDBJ databases">
        <title>FDA dAtabase for Regulatory Grade micrObial Sequences (FDA-ARGOS): Supporting development and validation of Infectious Disease Dx tests.</title>
        <authorList>
            <person name="Duncan R."/>
            <person name="Fisher C."/>
            <person name="Tallon L."/>
            <person name="Sadzewicz L."/>
            <person name="Sengamalay N."/>
            <person name="Ott S."/>
            <person name="Godinez A."/>
            <person name="Nagaraj S."/>
            <person name="Vavikolanu K."/>
            <person name="Nadendla S."/>
            <person name="Aluvathingal J."/>
            <person name="Sichtig H."/>
        </authorList>
    </citation>
    <scope>NUCLEOTIDE SEQUENCE [LARGE SCALE GENOMIC DNA]</scope>
    <source>
        <strain evidence="14">FDAARGOS_361</strain>
    </source>
</reference>
<dbReference type="VEuPathDB" id="TriTrypDB:LDHU3_36.1390"/>
<organism evidence="13 14">
    <name type="scientific">Leishmania donovani</name>
    <dbReference type="NCBI Taxonomy" id="5661"/>
    <lineage>
        <taxon>Eukaryota</taxon>
        <taxon>Discoba</taxon>
        <taxon>Euglenozoa</taxon>
        <taxon>Kinetoplastea</taxon>
        <taxon>Metakinetoplastina</taxon>
        <taxon>Trypanosomatida</taxon>
        <taxon>Trypanosomatidae</taxon>
        <taxon>Leishmaniinae</taxon>
        <taxon>Leishmania</taxon>
    </lineage>
</organism>
<dbReference type="VEuPathDB" id="TriTrypDB:LdBPK_361060.1"/>
<dbReference type="Gene3D" id="2.130.10.10">
    <property type="entry name" value="YVTN repeat-like/Quinoprotein amine dehydrogenase"/>
    <property type="match status" value="2"/>
</dbReference>
<dbReference type="EMBL" id="RHLC01000054">
    <property type="protein sequence ID" value="TPP48220.1"/>
    <property type="molecule type" value="Genomic_DNA"/>
</dbReference>
<evidence type="ECO:0000259" key="11">
    <source>
        <dbReference type="Pfam" id="PF23381"/>
    </source>
</evidence>
<dbReference type="InterPro" id="IPR036388">
    <property type="entry name" value="WH-like_DNA-bd_sf"/>
</dbReference>
<feature type="domain" description="Plectin/eS10 N-terminal" evidence="9">
    <location>
        <begin position="5"/>
        <end position="100"/>
    </location>
</feature>
<evidence type="ECO:0000313" key="14">
    <source>
        <dbReference type="Proteomes" id="UP000318447"/>
    </source>
</evidence>
<feature type="compositionally biased region" description="Polar residues" evidence="8">
    <location>
        <begin position="2494"/>
        <end position="2506"/>
    </location>
</feature>
<dbReference type="Gene3D" id="1.25.40.470">
    <property type="match status" value="1"/>
</dbReference>
<dbReference type="GO" id="GO:0005829">
    <property type="term" value="C:cytosol"/>
    <property type="evidence" value="ECO:0007669"/>
    <property type="project" value="UniProtKB-ARBA"/>
</dbReference>
<protein>
    <recommendedName>
        <fullName evidence="2">Intraflagellar transport protein 122 homolog</fullName>
    </recommendedName>
</protein>
<dbReference type="Pfam" id="PF03501">
    <property type="entry name" value="S10_plectin"/>
    <property type="match status" value="2"/>
</dbReference>
<feature type="region of interest" description="Disordered" evidence="8">
    <location>
        <begin position="1790"/>
        <end position="1836"/>
    </location>
</feature>
<dbReference type="GO" id="GO:0030991">
    <property type="term" value="C:intraciliary transport particle A"/>
    <property type="evidence" value="ECO:0007669"/>
    <property type="project" value="TreeGrafter"/>
</dbReference>
<dbReference type="InterPro" id="IPR056153">
    <property type="entry name" value="Beta-prop_IFT122_1st"/>
</dbReference>
<evidence type="ECO:0000256" key="2">
    <source>
        <dbReference type="ARBA" id="ARBA00019442"/>
    </source>
</evidence>
<evidence type="ECO:0000256" key="6">
    <source>
        <dbReference type="ARBA" id="ARBA00023273"/>
    </source>
</evidence>
<feature type="domain" description="IFT122 second beta-propeller" evidence="10">
    <location>
        <begin position="500"/>
        <end position="743"/>
    </location>
</feature>
<dbReference type="VEuPathDB" id="TriTrypDB:LDHU3_36.1410"/>
<evidence type="ECO:0000259" key="9">
    <source>
        <dbReference type="Pfam" id="PF03501"/>
    </source>
</evidence>
<feature type="compositionally biased region" description="Basic and acidic residues" evidence="8">
    <location>
        <begin position="2754"/>
        <end position="2768"/>
    </location>
</feature>
<dbReference type="VEuPathDB" id="TriTrypDB:LdCL_360015600"/>
<feature type="domain" description="Plectin/eS10 N-terminal" evidence="9">
    <location>
        <begin position="107"/>
        <end position="200"/>
    </location>
</feature>
<evidence type="ECO:0000256" key="3">
    <source>
        <dbReference type="ARBA" id="ARBA00022574"/>
    </source>
</evidence>
<dbReference type="PROSITE" id="PS50294">
    <property type="entry name" value="WD_REPEATS_REGION"/>
    <property type="match status" value="1"/>
</dbReference>
<comment type="subcellular location">
    <subcellularLocation>
        <location evidence="1">Cell projection</location>
        <location evidence="1">Cilium</location>
    </subcellularLocation>
</comment>
<feature type="region of interest" description="Disordered" evidence="8">
    <location>
        <begin position="2494"/>
        <end position="2514"/>
    </location>
</feature>
<evidence type="ECO:0000256" key="8">
    <source>
        <dbReference type="SAM" id="MobiDB-lite"/>
    </source>
</evidence>
<dbReference type="VEuPathDB" id="TriTrypDB:LdCL_360015800"/>
<dbReference type="InterPro" id="IPR015943">
    <property type="entry name" value="WD40/YVTN_repeat-like_dom_sf"/>
</dbReference>
<dbReference type="GO" id="GO:0061512">
    <property type="term" value="P:protein localization to cilium"/>
    <property type="evidence" value="ECO:0007669"/>
    <property type="project" value="TreeGrafter"/>
</dbReference>
<gene>
    <name evidence="13" type="ORF">CGC21_12850</name>
</gene>
<dbReference type="SUPFAM" id="SSF50978">
    <property type="entry name" value="WD40 repeat-like"/>
    <property type="match status" value="2"/>
</dbReference>
<dbReference type="PROSITE" id="PS50082">
    <property type="entry name" value="WD_REPEATS_2"/>
    <property type="match status" value="1"/>
</dbReference>
<evidence type="ECO:0000313" key="13">
    <source>
        <dbReference type="EMBL" id="TPP48220.1"/>
    </source>
</evidence>
<dbReference type="InterPro" id="IPR036322">
    <property type="entry name" value="WD40_repeat_dom_sf"/>
</dbReference>
<feature type="region of interest" description="Disordered" evidence="8">
    <location>
        <begin position="2754"/>
        <end position="2782"/>
    </location>
</feature>
<dbReference type="SMART" id="SM00320">
    <property type="entry name" value="WD40"/>
    <property type="match status" value="8"/>
</dbReference>
<feature type="domain" description="Intraflagellar transport protein 122 homolog TPR" evidence="12">
    <location>
        <begin position="862"/>
        <end position="1171"/>
    </location>
</feature>
<dbReference type="InterPro" id="IPR057411">
    <property type="entry name" value="TPR_IFT122"/>
</dbReference>
<dbReference type="VEuPathDB" id="TriTrypDB:LDHU3_36.1400"/>
<evidence type="ECO:0000256" key="1">
    <source>
        <dbReference type="ARBA" id="ARBA00004138"/>
    </source>
</evidence>
<dbReference type="VEuPathDB" id="TriTrypDB:LdBPK_361050.1"/>
<dbReference type="GO" id="GO:1905515">
    <property type="term" value="P:non-motile cilium assembly"/>
    <property type="evidence" value="ECO:0007669"/>
    <property type="project" value="TreeGrafter"/>
</dbReference>
<feature type="domain" description="IFT122 first beta-propeller" evidence="11">
    <location>
        <begin position="406"/>
        <end position="499"/>
    </location>
</feature>
<dbReference type="InterPro" id="IPR039857">
    <property type="entry name" value="Ift122/121"/>
</dbReference>
<keyword evidence="5" id="KW-0969">Cilium</keyword>
<proteinExistence type="predicted"/>
<keyword evidence="6" id="KW-0966">Cell projection</keyword>
<dbReference type="GO" id="GO:0097730">
    <property type="term" value="C:non-motile cilium"/>
    <property type="evidence" value="ECO:0007669"/>
    <property type="project" value="TreeGrafter"/>
</dbReference>
<evidence type="ECO:0000256" key="7">
    <source>
        <dbReference type="PROSITE-ProRule" id="PRU00221"/>
    </source>
</evidence>
<comment type="caution">
    <text evidence="13">The sequence shown here is derived from an EMBL/GenBank/DDBJ whole genome shotgun (WGS) entry which is preliminary data.</text>
</comment>
<accession>A0A504XQ23</accession>
<dbReference type="VEuPathDB" id="TriTrypDB:LdBPK_361070.1"/>